<dbReference type="AlphaFoldDB" id="A0A0A8YR30"/>
<dbReference type="EMBL" id="GBRH01269009">
    <property type="protein sequence ID" value="JAD28886.1"/>
    <property type="molecule type" value="Transcribed_RNA"/>
</dbReference>
<feature type="transmembrane region" description="Helical" evidence="1">
    <location>
        <begin position="32"/>
        <end position="54"/>
    </location>
</feature>
<name>A0A0A8YR30_ARUDO</name>
<reference evidence="2" key="2">
    <citation type="journal article" date="2015" name="Data Brief">
        <title>Shoot transcriptome of the giant reed, Arundo donax.</title>
        <authorList>
            <person name="Barrero R.A."/>
            <person name="Guerrero F.D."/>
            <person name="Moolhuijzen P."/>
            <person name="Goolsby J.A."/>
            <person name="Tidwell J."/>
            <person name="Bellgard S.E."/>
            <person name="Bellgard M.I."/>
        </authorList>
    </citation>
    <scope>NUCLEOTIDE SEQUENCE</scope>
    <source>
        <tissue evidence="2">Shoot tissue taken approximately 20 cm above the soil surface</tissue>
    </source>
</reference>
<sequence>MHIVTYLAYLLSDLHAKKHGLDYTNSDFNAYSLLWIIYVMSVKFVFSMIHSIFIPSFRGILLNKLDVNFIFLQC</sequence>
<evidence type="ECO:0000313" key="2">
    <source>
        <dbReference type="EMBL" id="JAD28886.1"/>
    </source>
</evidence>
<keyword evidence="1" id="KW-0812">Transmembrane</keyword>
<evidence type="ECO:0000256" key="1">
    <source>
        <dbReference type="SAM" id="Phobius"/>
    </source>
</evidence>
<proteinExistence type="predicted"/>
<keyword evidence="1" id="KW-1133">Transmembrane helix</keyword>
<accession>A0A0A8YR30</accession>
<protein>
    <submittedName>
        <fullName evidence="2">Uncharacterized protein</fullName>
    </submittedName>
</protein>
<keyword evidence="1" id="KW-0472">Membrane</keyword>
<organism evidence="2">
    <name type="scientific">Arundo donax</name>
    <name type="common">Giant reed</name>
    <name type="synonym">Donax arundinaceus</name>
    <dbReference type="NCBI Taxonomy" id="35708"/>
    <lineage>
        <taxon>Eukaryota</taxon>
        <taxon>Viridiplantae</taxon>
        <taxon>Streptophyta</taxon>
        <taxon>Embryophyta</taxon>
        <taxon>Tracheophyta</taxon>
        <taxon>Spermatophyta</taxon>
        <taxon>Magnoliopsida</taxon>
        <taxon>Liliopsida</taxon>
        <taxon>Poales</taxon>
        <taxon>Poaceae</taxon>
        <taxon>PACMAD clade</taxon>
        <taxon>Arundinoideae</taxon>
        <taxon>Arundineae</taxon>
        <taxon>Arundo</taxon>
    </lineage>
</organism>
<reference evidence="2" key="1">
    <citation type="submission" date="2014-09" db="EMBL/GenBank/DDBJ databases">
        <authorList>
            <person name="Magalhaes I.L.F."/>
            <person name="Oliveira U."/>
            <person name="Santos F.R."/>
            <person name="Vidigal T.H.D.A."/>
            <person name="Brescovit A.D."/>
            <person name="Santos A.J."/>
        </authorList>
    </citation>
    <scope>NUCLEOTIDE SEQUENCE</scope>
    <source>
        <tissue evidence="2">Shoot tissue taken approximately 20 cm above the soil surface</tissue>
    </source>
</reference>